<evidence type="ECO:0000256" key="23">
    <source>
        <dbReference type="ARBA" id="ARBA00047734"/>
    </source>
</evidence>
<dbReference type="InterPro" id="IPR006683">
    <property type="entry name" value="Thioestr_dom"/>
</dbReference>
<dbReference type="OrthoDB" id="506431at2759"/>
<dbReference type="GO" id="GO:0005758">
    <property type="term" value="C:mitochondrial intermembrane space"/>
    <property type="evidence" value="ECO:0007669"/>
    <property type="project" value="UniProtKB-SubCell"/>
</dbReference>
<keyword evidence="6" id="KW-0963">Cytoplasm</keyword>
<dbReference type="GO" id="GO:0006915">
    <property type="term" value="P:apoptotic process"/>
    <property type="evidence" value="ECO:0007669"/>
    <property type="project" value="UniProtKB-KW"/>
</dbReference>
<sequence>MTKPVIQNYASFIRNETPPQEDINFFSALPFARPYFDSSSDYQPVPFLARHEKGNPSNEFIGRVINTHDTIPRMLVLMRKADLYPPPQPAGVAIKGTPQSSNNPGNIVFIQFSSGLNGYKDTVHGGVLSALFDEIFGVCAGYRVFVWGEKLALVTAKLEVSYRAPVPTPSVGMVKVWVSRREGRKYFLEAVLVGEDGVVRAEA</sequence>
<evidence type="ECO:0000313" key="29">
    <source>
        <dbReference type="Proteomes" id="UP000266188"/>
    </source>
</evidence>
<keyword evidence="7" id="KW-0053">Apoptosis</keyword>
<evidence type="ECO:0000256" key="24">
    <source>
        <dbReference type="ARBA" id="ARBA00047969"/>
    </source>
</evidence>
<evidence type="ECO:0000256" key="3">
    <source>
        <dbReference type="ARBA" id="ARBA00004632"/>
    </source>
</evidence>
<evidence type="ECO:0000256" key="7">
    <source>
        <dbReference type="ARBA" id="ARBA00022703"/>
    </source>
</evidence>
<comment type="catalytic activity">
    <reaction evidence="17">
        <text>(9Z)-octadecenoyl-CoA + H2O = (9Z)-octadecenoate + CoA + H(+)</text>
        <dbReference type="Rhea" id="RHEA:40139"/>
        <dbReference type="ChEBI" id="CHEBI:15377"/>
        <dbReference type="ChEBI" id="CHEBI:15378"/>
        <dbReference type="ChEBI" id="CHEBI:30823"/>
        <dbReference type="ChEBI" id="CHEBI:57287"/>
        <dbReference type="ChEBI" id="CHEBI:57387"/>
    </reaction>
    <physiologicalReaction direction="left-to-right" evidence="17">
        <dbReference type="Rhea" id="RHEA:40140"/>
    </physiologicalReaction>
</comment>
<dbReference type="GO" id="GO:0016787">
    <property type="term" value="F:hydrolase activity"/>
    <property type="evidence" value="ECO:0007669"/>
    <property type="project" value="UniProtKB-KW"/>
</dbReference>
<keyword evidence="5" id="KW-1003">Cell membrane</keyword>
<comment type="catalytic activity">
    <reaction evidence="26">
        <text>tetradecanoyl-CoA + H2O = tetradecanoate + CoA + H(+)</text>
        <dbReference type="Rhea" id="RHEA:40119"/>
        <dbReference type="ChEBI" id="CHEBI:15377"/>
        <dbReference type="ChEBI" id="CHEBI:15378"/>
        <dbReference type="ChEBI" id="CHEBI:30807"/>
        <dbReference type="ChEBI" id="CHEBI:57287"/>
        <dbReference type="ChEBI" id="CHEBI:57385"/>
    </reaction>
    <physiologicalReaction direction="left-to-right" evidence="26">
        <dbReference type="Rhea" id="RHEA:40120"/>
    </physiologicalReaction>
</comment>
<keyword evidence="12" id="KW-0443">Lipid metabolism</keyword>
<evidence type="ECO:0000256" key="2">
    <source>
        <dbReference type="ARBA" id="ARBA00004569"/>
    </source>
</evidence>
<evidence type="ECO:0000313" key="28">
    <source>
        <dbReference type="EMBL" id="RJE17524.1"/>
    </source>
</evidence>
<keyword evidence="11" id="KW-0809">Transit peptide</keyword>
<evidence type="ECO:0000256" key="10">
    <source>
        <dbReference type="ARBA" id="ARBA00022832"/>
    </source>
</evidence>
<evidence type="ECO:0000256" key="8">
    <source>
        <dbReference type="ARBA" id="ARBA00022792"/>
    </source>
</evidence>
<dbReference type="Pfam" id="PF03061">
    <property type="entry name" value="4HBT"/>
    <property type="match status" value="1"/>
</dbReference>
<comment type="catalytic activity">
    <reaction evidence="24">
        <text>decanoyl-CoA + H2O = decanoate + CoA + H(+)</text>
        <dbReference type="Rhea" id="RHEA:40059"/>
        <dbReference type="ChEBI" id="CHEBI:15377"/>
        <dbReference type="ChEBI" id="CHEBI:15378"/>
        <dbReference type="ChEBI" id="CHEBI:27689"/>
        <dbReference type="ChEBI" id="CHEBI:57287"/>
        <dbReference type="ChEBI" id="CHEBI:61430"/>
    </reaction>
    <physiologicalReaction direction="left-to-right" evidence="24">
        <dbReference type="Rhea" id="RHEA:40060"/>
    </physiologicalReaction>
</comment>
<evidence type="ECO:0000256" key="16">
    <source>
        <dbReference type="ARBA" id="ARBA00035852"/>
    </source>
</evidence>
<evidence type="ECO:0000256" key="19">
    <source>
        <dbReference type="ARBA" id="ARBA00038848"/>
    </source>
</evidence>
<dbReference type="PANTHER" id="PTHR12418:SF19">
    <property type="entry name" value="ACYL-COENZYME A THIOESTERASE THEM4"/>
    <property type="match status" value="1"/>
</dbReference>
<comment type="catalytic activity">
    <reaction evidence="25">
        <text>dodecanoyl-CoA + H2O = dodecanoate + CoA + H(+)</text>
        <dbReference type="Rhea" id="RHEA:30135"/>
        <dbReference type="ChEBI" id="CHEBI:15377"/>
        <dbReference type="ChEBI" id="CHEBI:15378"/>
        <dbReference type="ChEBI" id="CHEBI:18262"/>
        <dbReference type="ChEBI" id="CHEBI:57287"/>
        <dbReference type="ChEBI" id="CHEBI:57375"/>
    </reaction>
    <physiologicalReaction direction="left-to-right" evidence="25">
        <dbReference type="Rhea" id="RHEA:30136"/>
    </physiologicalReaction>
</comment>
<comment type="catalytic activity">
    <reaction evidence="16">
        <text>(5Z,8Z,11Z,14Z)-eicosatetraenoyl-CoA + H2O = (5Z,8Z,11Z,14Z)-eicosatetraenoate + CoA + H(+)</text>
        <dbReference type="Rhea" id="RHEA:40151"/>
        <dbReference type="ChEBI" id="CHEBI:15377"/>
        <dbReference type="ChEBI" id="CHEBI:15378"/>
        <dbReference type="ChEBI" id="CHEBI:32395"/>
        <dbReference type="ChEBI" id="CHEBI:57287"/>
        <dbReference type="ChEBI" id="CHEBI:57368"/>
    </reaction>
    <physiologicalReaction direction="left-to-right" evidence="16">
        <dbReference type="Rhea" id="RHEA:40152"/>
    </physiologicalReaction>
</comment>
<gene>
    <name evidence="28" type="ORF">PHISCL_10141</name>
</gene>
<evidence type="ECO:0000256" key="21">
    <source>
        <dbReference type="ARBA" id="ARBA00043210"/>
    </source>
</evidence>
<comment type="similarity">
    <text evidence="18">Belongs to the THEM4/THEM5 thioesterase family.</text>
</comment>
<keyword evidence="9" id="KW-0378">Hydrolase</keyword>
<evidence type="ECO:0000256" key="11">
    <source>
        <dbReference type="ARBA" id="ARBA00022946"/>
    </source>
</evidence>
<keyword evidence="8" id="KW-0999">Mitochondrion inner membrane</keyword>
<evidence type="ECO:0000256" key="25">
    <source>
        <dbReference type="ARBA" id="ARBA00048074"/>
    </source>
</evidence>
<comment type="catalytic activity">
    <reaction evidence="22">
        <text>octanoyl-CoA + H2O = octanoate + CoA + H(+)</text>
        <dbReference type="Rhea" id="RHEA:30143"/>
        <dbReference type="ChEBI" id="CHEBI:15377"/>
        <dbReference type="ChEBI" id="CHEBI:15378"/>
        <dbReference type="ChEBI" id="CHEBI:25646"/>
        <dbReference type="ChEBI" id="CHEBI:57287"/>
        <dbReference type="ChEBI" id="CHEBI:57386"/>
    </reaction>
    <physiologicalReaction direction="left-to-right" evidence="22">
        <dbReference type="Rhea" id="RHEA:30144"/>
    </physiologicalReaction>
</comment>
<accession>A0A3A2ZDV9</accession>
<dbReference type="GO" id="GO:0006631">
    <property type="term" value="P:fatty acid metabolic process"/>
    <property type="evidence" value="ECO:0007669"/>
    <property type="project" value="UniProtKB-KW"/>
</dbReference>
<dbReference type="AlphaFoldDB" id="A0A3A2ZDV9"/>
<evidence type="ECO:0000256" key="22">
    <source>
        <dbReference type="ARBA" id="ARBA00047588"/>
    </source>
</evidence>
<comment type="catalytic activity">
    <reaction evidence="23">
        <text>hexadecanoyl-CoA + H2O = hexadecanoate + CoA + H(+)</text>
        <dbReference type="Rhea" id="RHEA:16645"/>
        <dbReference type="ChEBI" id="CHEBI:7896"/>
        <dbReference type="ChEBI" id="CHEBI:15377"/>
        <dbReference type="ChEBI" id="CHEBI:15378"/>
        <dbReference type="ChEBI" id="CHEBI:57287"/>
        <dbReference type="ChEBI" id="CHEBI:57379"/>
        <dbReference type="EC" id="3.1.2.2"/>
    </reaction>
    <physiologicalReaction direction="left-to-right" evidence="23">
        <dbReference type="Rhea" id="RHEA:16646"/>
    </physiologicalReaction>
</comment>
<protein>
    <recommendedName>
        <fullName evidence="20">Acyl-coenzyme A thioesterase THEM4</fullName>
        <ecNumber evidence="19">3.1.2.2</ecNumber>
    </recommendedName>
    <alternativeName>
        <fullName evidence="21">Thioesterase superfamily member 4</fullName>
    </alternativeName>
</protein>
<evidence type="ECO:0000256" key="14">
    <source>
        <dbReference type="ARBA" id="ARBA00023136"/>
    </source>
</evidence>
<evidence type="ECO:0000256" key="20">
    <source>
        <dbReference type="ARBA" id="ARBA00040123"/>
    </source>
</evidence>
<keyword evidence="14" id="KW-0472">Membrane</keyword>
<keyword evidence="10" id="KW-0276">Fatty acid metabolism</keyword>
<proteinExistence type="inferred from homology"/>
<keyword evidence="15" id="KW-0966">Cell projection</keyword>
<evidence type="ECO:0000256" key="9">
    <source>
        <dbReference type="ARBA" id="ARBA00022801"/>
    </source>
</evidence>
<dbReference type="EC" id="3.1.2.2" evidence="19"/>
<reference evidence="29" key="1">
    <citation type="submission" date="2017-02" db="EMBL/GenBank/DDBJ databases">
        <authorList>
            <person name="Tafer H."/>
            <person name="Lopandic K."/>
        </authorList>
    </citation>
    <scope>NUCLEOTIDE SEQUENCE [LARGE SCALE GENOMIC DNA]</scope>
    <source>
        <strain evidence="29">CBS 366.77</strain>
    </source>
</reference>
<dbReference type="GO" id="GO:0005743">
    <property type="term" value="C:mitochondrial inner membrane"/>
    <property type="evidence" value="ECO:0007669"/>
    <property type="project" value="UniProtKB-SubCell"/>
</dbReference>
<evidence type="ECO:0000256" key="15">
    <source>
        <dbReference type="ARBA" id="ARBA00023273"/>
    </source>
</evidence>
<organism evidence="28 29">
    <name type="scientific">Aspergillus sclerotialis</name>
    <dbReference type="NCBI Taxonomy" id="2070753"/>
    <lineage>
        <taxon>Eukaryota</taxon>
        <taxon>Fungi</taxon>
        <taxon>Dikarya</taxon>
        <taxon>Ascomycota</taxon>
        <taxon>Pezizomycotina</taxon>
        <taxon>Eurotiomycetes</taxon>
        <taxon>Eurotiomycetidae</taxon>
        <taxon>Eurotiales</taxon>
        <taxon>Aspergillaceae</taxon>
        <taxon>Aspergillus</taxon>
        <taxon>Aspergillus subgen. Polypaecilum</taxon>
    </lineage>
</organism>
<evidence type="ECO:0000256" key="6">
    <source>
        <dbReference type="ARBA" id="ARBA00022490"/>
    </source>
</evidence>
<name>A0A3A2ZDV9_9EURO</name>
<dbReference type="Proteomes" id="UP000266188">
    <property type="component" value="Unassembled WGS sequence"/>
</dbReference>
<evidence type="ECO:0000256" key="1">
    <source>
        <dbReference type="ARBA" id="ARBA00004496"/>
    </source>
</evidence>
<keyword evidence="13" id="KW-0496">Mitochondrion</keyword>
<dbReference type="CDD" id="cd03443">
    <property type="entry name" value="PaaI_thioesterase"/>
    <property type="match status" value="1"/>
</dbReference>
<dbReference type="InterPro" id="IPR052365">
    <property type="entry name" value="THEM4/THEM5_acyl-CoA_thioest"/>
</dbReference>
<evidence type="ECO:0000256" key="4">
    <source>
        <dbReference type="ARBA" id="ARBA00004637"/>
    </source>
</evidence>
<evidence type="ECO:0000256" key="12">
    <source>
        <dbReference type="ARBA" id="ARBA00023098"/>
    </source>
</evidence>
<feature type="non-terminal residue" evidence="28">
    <location>
        <position position="203"/>
    </location>
</feature>
<evidence type="ECO:0000256" key="18">
    <source>
        <dbReference type="ARBA" id="ARBA00038456"/>
    </source>
</evidence>
<evidence type="ECO:0000256" key="17">
    <source>
        <dbReference type="ARBA" id="ARBA00037002"/>
    </source>
</evidence>
<evidence type="ECO:0000256" key="26">
    <source>
        <dbReference type="ARBA" id="ARBA00048180"/>
    </source>
</evidence>
<evidence type="ECO:0000256" key="5">
    <source>
        <dbReference type="ARBA" id="ARBA00022475"/>
    </source>
</evidence>
<comment type="caution">
    <text evidence="28">The sequence shown here is derived from an EMBL/GenBank/DDBJ whole genome shotgun (WGS) entry which is preliminary data.</text>
</comment>
<dbReference type="SUPFAM" id="SSF54637">
    <property type="entry name" value="Thioesterase/thiol ester dehydrase-isomerase"/>
    <property type="match status" value="1"/>
</dbReference>
<dbReference type="EMBL" id="MVGC01000870">
    <property type="protein sequence ID" value="RJE17524.1"/>
    <property type="molecule type" value="Genomic_DNA"/>
</dbReference>
<dbReference type="Gene3D" id="3.10.129.10">
    <property type="entry name" value="Hotdog Thioesterase"/>
    <property type="match status" value="1"/>
</dbReference>
<dbReference type="PANTHER" id="PTHR12418">
    <property type="entry name" value="ACYL-COENZYME A THIOESTERASE THEM4"/>
    <property type="match status" value="1"/>
</dbReference>
<keyword evidence="29" id="KW-1185">Reference proteome</keyword>
<comment type="subcellular location">
    <subcellularLocation>
        <location evidence="3">Cell projection</location>
        <location evidence="3">Ruffle membrane</location>
    </subcellularLocation>
    <subcellularLocation>
        <location evidence="1">Cytoplasm</location>
    </subcellularLocation>
    <subcellularLocation>
        <location evidence="4">Mitochondrion inner membrane</location>
        <topology evidence="4">Peripheral membrane protein</topology>
    </subcellularLocation>
    <subcellularLocation>
        <location evidence="2">Mitochondrion intermembrane space</location>
    </subcellularLocation>
</comment>
<feature type="domain" description="Thioesterase" evidence="27">
    <location>
        <begin position="122"/>
        <end position="199"/>
    </location>
</feature>
<dbReference type="InterPro" id="IPR029069">
    <property type="entry name" value="HotDog_dom_sf"/>
</dbReference>
<evidence type="ECO:0000256" key="13">
    <source>
        <dbReference type="ARBA" id="ARBA00023128"/>
    </source>
</evidence>
<evidence type="ECO:0000259" key="27">
    <source>
        <dbReference type="Pfam" id="PF03061"/>
    </source>
</evidence>